<dbReference type="GO" id="GO:0009432">
    <property type="term" value="P:SOS response"/>
    <property type="evidence" value="ECO:0007669"/>
    <property type="project" value="UniProtKB-KW"/>
</dbReference>
<organism evidence="9 10">
    <name type="scientific">Devosia crocina</name>
    <dbReference type="NCBI Taxonomy" id="429728"/>
    <lineage>
        <taxon>Bacteria</taxon>
        <taxon>Pseudomonadati</taxon>
        <taxon>Pseudomonadota</taxon>
        <taxon>Alphaproteobacteria</taxon>
        <taxon>Hyphomicrobiales</taxon>
        <taxon>Devosiaceae</taxon>
        <taxon>Devosia</taxon>
    </lineage>
</organism>
<dbReference type="STRING" id="429728.SAMN05216456_1577"/>
<proteinExistence type="inferred from homology"/>
<dbReference type="InterPro" id="IPR050077">
    <property type="entry name" value="LexA_repressor"/>
</dbReference>
<evidence type="ECO:0000259" key="8">
    <source>
        <dbReference type="Pfam" id="PF00717"/>
    </source>
</evidence>
<keyword evidence="5" id="KW-0234">DNA repair</keyword>
<dbReference type="InterPro" id="IPR036286">
    <property type="entry name" value="LexA/Signal_pep-like_sf"/>
</dbReference>
<keyword evidence="10" id="KW-1185">Reference proteome</keyword>
<dbReference type="CDD" id="cd06529">
    <property type="entry name" value="S24_LexA-like"/>
    <property type="match status" value="1"/>
</dbReference>
<dbReference type="PANTHER" id="PTHR33516">
    <property type="entry name" value="LEXA REPRESSOR"/>
    <property type="match status" value="1"/>
</dbReference>
<evidence type="ECO:0000256" key="1">
    <source>
        <dbReference type="ARBA" id="ARBA00007484"/>
    </source>
</evidence>
<comment type="similarity">
    <text evidence="1 7">Belongs to the peptidase S24 family.</text>
</comment>
<dbReference type="PRINTS" id="PR00726">
    <property type="entry name" value="LEXASERPTASE"/>
</dbReference>
<dbReference type="Gene3D" id="2.10.109.10">
    <property type="entry name" value="Umud Fragment, subunit A"/>
    <property type="match status" value="1"/>
</dbReference>
<gene>
    <name evidence="9" type="ORF">SAMN05216456_1577</name>
</gene>
<evidence type="ECO:0000256" key="3">
    <source>
        <dbReference type="ARBA" id="ARBA00022801"/>
    </source>
</evidence>
<evidence type="ECO:0000256" key="7">
    <source>
        <dbReference type="RuleBase" id="RU003991"/>
    </source>
</evidence>
<keyword evidence="2" id="KW-0227">DNA damage</keyword>
<protein>
    <submittedName>
        <fullName evidence="9">DNA polymerase V</fullName>
    </submittedName>
</protein>
<dbReference type="GO" id="GO:0016787">
    <property type="term" value="F:hydrolase activity"/>
    <property type="evidence" value="ECO:0007669"/>
    <property type="project" value="UniProtKB-KW"/>
</dbReference>
<dbReference type="SUPFAM" id="SSF51306">
    <property type="entry name" value="LexA/Signal peptidase"/>
    <property type="match status" value="1"/>
</dbReference>
<dbReference type="Proteomes" id="UP000199074">
    <property type="component" value="Unassembled WGS sequence"/>
</dbReference>
<evidence type="ECO:0000313" key="10">
    <source>
        <dbReference type="Proteomes" id="UP000199074"/>
    </source>
</evidence>
<accession>A0A1I7NCF6</accession>
<dbReference type="GO" id="GO:0006355">
    <property type="term" value="P:regulation of DNA-templated transcription"/>
    <property type="evidence" value="ECO:0007669"/>
    <property type="project" value="InterPro"/>
</dbReference>
<dbReference type="InterPro" id="IPR015927">
    <property type="entry name" value="Peptidase_S24_S26A/B/C"/>
</dbReference>
<dbReference type="GO" id="GO:0006281">
    <property type="term" value="P:DNA repair"/>
    <property type="evidence" value="ECO:0007669"/>
    <property type="project" value="UniProtKB-KW"/>
</dbReference>
<dbReference type="OrthoDB" id="9802364at2"/>
<keyword evidence="3 7" id="KW-0378">Hydrolase</keyword>
<feature type="domain" description="Peptidase S24/S26A/S26B/S26C" evidence="8">
    <location>
        <begin position="26"/>
        <end position="142"/>
    </location>
</feature>
<evidence type="ECO:0000256" key="6">
    <source>
        <dbReference type="ARBA" id="ARBA00023236"/>
    </source>
</evidence>
<keyword evidence="6" id="KW-0742">SOS response</keyword>
<dbReference type="InterPro" id="IPR039418">
    <property type="entry name" value="LexA-like"/>
</dbReference>
<evidence type="ECO:0000256" key="5">
    <source>
        <dbReference type="ARBA" id="ARBA00023204"/>
    </source>
</evidence>
<name>A0A1I7NCF6_9HYPH</name>
<dbReference type="Pfam" id="PF00717">
    <property type="entry name" value="Peptidase_S24"/>
    <property type="match status" value="1"/>
</dbReference>
<evidence type="ECO:0000256" key="4">
    <source>
        <dbReference type="ARBA" id="ARBA00022813"/>
    </source>
</evidence>
<evidence type="ECO:0000256" key="2">
    <source>
        <dbReference type="ARBA" id="ARBA00022763"/>
    </source>
</evidence>
<dbReference type="InterPro" id="IPR006197">
    <property type="entry name" value="Peptidase_S24_LexA"/>
</dbReference>
<dbReference type="GO" id="GO:0003677">
    <property type="term" value="F:DNA binding"/>
    <property type="evidence" value="ECO:0007669"/>
    <property type="project" value="InterPro"/>
</dbReference>
<dbReference type="AlphaFoldDB" id="A0A1I7NCF6"/>
<sequence>MRISRIVMAPGGTPVPLSTLLKTRIPLVGQSVHAGFPSPADDFIESMIDLNEILVPNPISSYLWRVVGDCMIDVKIFPGDVVVVDRSLAPKHRDVVLVIIDGDPTLKRLNRRGGVMVLHNENAKLPPFLISEGTEVSIWGVVTNTIRGIRK</sequence>
<reference evidence="9 10" key="1">
    <citation type="submission" date="2016-10" db="EMBL/GenBank/DDBJ databases">
        <authorList>
            <person name="de Groot N.N."/>
        </authorList>
    </citation>
    <scope>NUCLEOTIDE SEQUENCE [LARGE SCALE GENOMIC DNA]</scope>
    <source>
        <strain evidence="9 10">IPL20</strain>
    </source>
</reference>
<dbReference type="NCBIfam" id="NF007621">
    <property type="entry name" value="PRK10276.1"/>
    <property type="match status" value="1"/>
</dbReference>
<dbReference type="EMBL" id="FPCK01000001">
    <property type="protein sequence ID" value="SFV32226.1"/>
    <property type="molecule type" value="Genomic_DNA"/>
</dbReference>
<evidence type="ECO:0000313" key="9">
    <source>
        <dbReference type="EMBL" id="SFV32226.1"/>
    </source>
</evidence>
<dbReference type="PANTHER" id="PTHR33516:SF2">
    <property type="entry name" value="LEXA REPRESSOR-RELATED"/>
    <property type="match status" value="1"/>
</dbReference>
<dbReference type="RefSeq" id="WP_092423047.1">
    <property type="nucleotide sequence ID" value="NZ_FPCK01000001.1"/>
</dbReference>
<keyword evidence="4 7" id="KW-0068">Autocatalytic cleavage</keyword>